<dbReference type="OrthoDB" id="9761809at2"/>
<proteinExistence type="predicted"/>
<evidence type="ECO:0000313" key="4">
    <source>
        <dbReference type="Proteomes" id="UP000460715"/>
    </source>
</evidence>
<evidence type="ECO:0000259" key="2">
    <source>
        <dbReference type="Pfam" id="PF01321"/>
    </source>
</evidence>
<dbReference type="InterPro" id="IPR000994">
    <property type="entry name" value="Pept_M24"/>
</dbReference>
<dbReference type="InterPro" id="IPR000587">
    <property type="entry name" value="Creatinase_N"/>
</dbReference>
<reference evidence="3 4" key="1">
    <citation type="submission" date="2019-03" db="EMBL/GenBank/DDBJ databases">
        <title>Roseomonas sp. a novel Roseomonas species isolated from Sea whip Gorgonian.</title>
        <authorList>
            <person name="Li F."/>
            <person name="Pan X."/>
            <person name="Huang S."/>
            <person name="Li Z."/>
            <person name="Meng B."/>
        </authorList>
    </citation>
    <scope>NUCLEOTIDE SEQUENCE [LARGE SCALE GENOMIC DNA]</scope>
    <source>
        <strain evidence="3 4">M0104</strain>
    </source>
</reference>
<accession>A0A845B7E6</accession>
<dbReference type="Proteomes" id="UP000460715">
    <property type="component" value="Unassembled WGS sequence"/>
</dbReference>
<dbReference type="AlphaFoldDB" id="A0A845B7E6"/>
<dbReference type="Gene3D" id="3.40.350.10">
    <property type="entry name" value="Creatinase/prolidase N-terminal domain"/>
    <property type="match status" value="1"/>
</dbReference>
<keyword evidence="3" id="KW-0645">Protease</keyword>
<dbReference type="InterPro" id="IPR050659">
    <property type="entry name" value="Peptidase_M24B"/>
</dbReference>
<keyword evidence="4" id="KW-1185">Reference proteome</keyword>
<protein>
    <submittedName>
        <fullName evidence="3">Aminopeptidase P family protein</fullName>
    </submittedName>
</protein>
<dbReference type="SUPFAM" id="SSF55920">
    <property type="entry name" value="Creatinase/aminopeptidase"/>
    <property type="match status" value="1"/>
</dbReference>
<evidence type="ECO:0000313" key="3">
    <source>
        <dbReference type="EMBL" id="MXP62625.1"/>
    </source>
</evidence>
<dbReference type="Pfam" id="PF01321">
    <property type="entry name" value="Creatinase_N"/>
    <property type="match status" value="1"/>
</dbReference>
<dbReference type="InterPro" id="IPR029149">
    <property type="entry name" value="Creatin/AminoP/Spt16_N"/>
</dbReference>
<dbReference type="PANTHER" id="PTHR46112:SF2">
    <property type="entry name" value="XAA-PRO AMINOPEPTIDASE P-RELATED"/>
    <property type="match status" value="1"/>
</dbReference>
<sequence>MTVDVPFPAKDYADRLAALRHRMEAAGVEVALLDEIEAMTWVSGYGSSLNRWRCVVVPLDAEPFLLIRALDAAPCRQRTWIRDIPTYRDWEDPMPVLAAALAGRGLSGARIGLDFNSYAMSLRRFEQLKAALPDAVMVDMGPAVNELRLIKSPAEIAILRRSAAVADEALRRAAAACVAGGTQRDAARIAVATYVELGADPSPAGPISAGTGWDFLHGHLSDAPLSPGDVVHIELTPRIAGYSARIMRCVTLGRPAPALAAAAETLIALQDAQIAALRPGARAHEVDAILREGVIRSGLRPSYDNITGYTLGLYAPQTPRTSDFTRILHPGADWTVEAGMVFHIYASAGGASISETVLVREDGPELLTRFPRGLIVNETGS</sequence>
<dbReference type="GO" id="GO:0004177">
    <property type="term" value="F:aminopeptidase activity"/>
    <property type="evidence" value="ECO:0007669"/>
    <property type="project" value="UniProtKB-KW"/>
</dbReference>
<dbReference type="PANTHER" id="PTHR46112">
    <property type="entry name" value="AMINOPEPTIDASE"/>
    <property type="match status" value="1"/>
</dbReference>
<keyword evidence="3" id="KW-0378">Hydrolase</keyword>
<dbReference type="SUPFAM" id="SSF53092">
    <property type="entry name" value="Creatinase/prolidase N-terminal domain"/>
    <property type="match status" value="1"/>
</dbReference>
<dbReference type="EMBL" id="SNVJ01000003">
    <property type="protein sequence ID" value="MXP62625.1"/>
    <property type="molecule type" value="Genomic_DNA"/>
</dbReference>
<keyword evidence="3" id="KW-0031">Aminopeptidase</keyword>
<feature type="domain" description="Creatinase N-terminal" evidence="2">
    <location>
        <begin position="15"/>
        <end position="150"/>
    </location>
</feature>
<comment type="caution">
    <text evidence="3">The sequence shown here is derived from an EMBL/GenBank/DDBJ whole genome shotgun (WGS) entry which is preliminary data.</text>
</comment>
<organism evidence="3 4">
    <name type="scientific">Teichococcus coralli</name>
    <dbReference type="NCBI Taxonomy" id="2545983"/>
    <lineage>
        <taxon>Bacteria</taxon>
        <taxon>Pseudomonadati</taxon>
        <taxon>Pseudomonadota</taxon>
        <taxon>Alphaproteobacteria</taxon>
        <taxon>Acetobacterales</taxon>
        <taxon>Roseomonadaceae</taxon>
        <taxon>Roseomonas</taxon>
    </lineage>
</organism>
<gene>
    <name evidence="3" type="ORF">E0493_04565</name>
</gene>
<dbReference type="InterPro" id="IPR036005">
    <property type="entry name" value="Creatinase/aminopeptidase-like"/>
</dbReference>
<evidence type="ECO:0000259" key="1">
    <source>
        <dbReference type="Pfam" id="PF00557"/>
    </source>
</evidence>
<dbReference type="RefSeq" id="WP_160935750.1">
    <property type="nucleotide sequence ID" value="NZ_SNVJ01000003.1"/>
</dbReference>
<name>A0A845B7E6_9PROT</name>
<dbReference type="Pfam" id="PF00557">
    <property type="entry name" value="Peptidase_M24"/>
    <property type="match status" value="1"/>
</dbReference>
<dbReference type="CDD" id="cd01066">
    <property type="entry name" value="APP_MetAP"/>
    <property type="match status" value="1"/>
</dbReference>
<feature type="domain" description="Peptidase M24" evidence="1">
    <location>
        <begin position="158"/>
        <end position="361"/>
    </location>
</feature>
<dbReference type="Gene3D" id="3.90.230.10">
    <property type="entry name" value="Creatinase/methionine aminopeptidase superfamily"/>
    <property type="match status" value="1"/>
</dbReference>